<keyword evidence="2" id="KW-1185">Reference proteome</keyword>
<evidence type="ECO:0000313" key="1">
    <source>
        <dbReference type="EMBL" id="OAT60760.1"/>
    </source>
</evidence>
<dbReference type="Proteomes" id="UP000078431">
    <property type="component" value="Unassembled WGS sequence"/>
</dbReference>
<protein>
    <submittedName>
        <fullName evidence="1">Uncharacterized protein</fullName>
    </submittedName>
</protein>
<gene>
    <name evidence="1" type="ORF">M993_00484</name>
</gene>
<dbReference type="AlphaFoldDB" id="A0AA91IRG0"/>
<name>A0AA91IRG0_9GAMM</name>
<dbReference type="RefSeq" id="WP_237087825.1">
    <property type="nucleotide sequence ID" value="NZ_LXEX01000011.1"/>
</dbReference>
<organism evidence="1 2">
    <name type="scientific">Obesumbacterium proteus ATCC 12841</name>
    <dbReference type="NCBI Taxonomy" id="1354268"/>
    <lineage>
        <taxon>Bacteria</taxon>
        <taxon>Pseudomonadati</taxon>
        <taxon>Pseudomonadota</taxon>
        <taxon>Gammaproteobacteria</taxon>
        <taxon>Enterobacterales</taxon>
        <taxon>Hafniaceae</taxon>
        <taxon>Obesumbacterium</taxon>
    </lineage>
</organism>
<dbReference type="EMBL" id="LXEX01000011">
    <property type="protein sequence ID" value="OAT60760.1"/>
    <property type="molecule type" value="Genomic_DNA"/>
</dbReference>
<evidence type="ECO:0000313" key="2">
    <source>
        <dbReference type="Proteomes" id="UP000078431"/>
    </source>
</evidence>
<comment type="caution">
    <text evidence="1">The sequence shown here is derived from an EMBL/GenBank/DDBJ whole genome shotgun (WGS) entry which is preliminary data.</text>
</comment>
<proteinExistence type="predicted"/>
<accession>A0AA91IRG0</accession>
<sequence length="194" mass="21312">MDLSNTIIPKSDQINFEDVQSSPITAKIKSVRSGNKEQPVWIDLDGFDGRPYKPSKSMRRVLIGGWGNDGHSWVGKTLLLIGDPNVRFGGVAVGGIKIQAMSDVEADFSMMLSVSRGKRVEHRVKKLVIQPTVVMSAEDSAAYDDIINKMGLCQTAKELKELGEKLAKLTISDSDRKAALEVYKSCSEKIKNIS</sequence>
<reference evidence="1 2" key="1">
    <citation type="submission" date="2016-04" db="EMBL/GenBank/DDBJ databases">
        <title>ATOL: Assembling a taxonomically balanced genome-scale reconstruction of the evolutionary history of the Enterobacteriaceae.</title>
        <authorList>
            <person name="Plunkett G.III."/>
            <person name="Neeno-Eckwall E.C."/>
            <person name="Glasner J.D."/>
            <person name="Perna N.T."/>
        </authorList>
    </citation>
    <scope>NUCLEOTIDE SEQUENCE [LARGE SCALE GENOMIC DNA]</scope>
    <source>
        <strain evidence="1 2">ATCC 12841</strain>
    </source>
</reference>